<keyword evidence="2" id="KW-1185">Reference proteome</keyword>
<dbReference type="Proteomes" id="UP000593560">
    <property type="component" value="Unassembled WGS sequence"/>
</dbReference>
<organism evidence="1 2">
    <name type="scientific">Gossypium harknessii</name>
    <dbReference type="NCBI Taxonomy" id="34285"/>
    <lineage>
        <taxon>Eukaryota</taxon>
        <taxon>Viridiplantae</taxon>
        <taxon>Streptophyta</taxon>
        <taxon>Embryophyta</taxon>
        <taxon>Tracheophyta</taxon>
        <taxon>Spermatophyta</taxon>
        <taxon>Magnoliopsida</taxon>
        <taxon>eudicotyledons</taxon>
        <taxon>Gunneridae</taxon>
        <taxon>Pentapetalae</taxon>
        <taxon>rosids</taxon>
        <taxon>malvids</taxon>
        <taxon>Malvales</taxon>
        <taxon>Malvaceae</taxon>
        <taxon>Malvoideae</taxon>
        <taxon>Gossypium</taxon>
    </lineage>
</organism>
<evidence type="ECO:0000313" key="1">
    <source>
        <dbReference type="EMBL" id="MBA0809083.1"/>
    </source>
</evidence>
<gene>
    <name evidence="1" type="ORF">Gohar_024766</name>
</gene>
<sequence length="31" mass="3444">KENVDVDLGSTDCLSSDPNVFHKEDWGCFEG</sequence>
<feature type="non-terminal residue" evidence="1">
    <location>
        <position position="31"/>
    </location>
</feature>
<dbReference type="EMBL" id="JABFAD010000009">
    <property type="protein sequence ID" value="MBA0809083.1"/>
    <property type="molecule type" value="Genomic_DNA"/>
</dbReference>
<reference evidence="1 2" key="1">
    <citation type="journal article" date="2019" name="Genome Biol. Evol.">
        <title>Insights into the evolution of the New World diploid cottons (Gossypium, subgenus Houzingenia) based on genome sequencing.</title>
        <authorList>
            <person name="Grover C.E."/>
            <person name="Arick M.A. 2nd"/>
            <person name="Thrash A."/>
            <person name="Conover J.L."/>
            <person name="Sanders W.S."/>
            <person name="Peterson D.G."/>
            <person name="Frelichowski J.E."/>
            <person name="Scheffler J.A."/>
            <person name="Scheffler B.E."/>
            <person name="Wendel J.F."/>
        </authorList>
    </citation>
    <scope>NUCLEOTIDE SEQUENCE [LARGE SCALE GENOMIC DNA]</scope>
    <source>
        <strain evidence="1">0</strain>
        <tissue evidence="1">Leaf</tissue>
    </source>
</reference>
<evidence type="ECO:0000313" key="2">
    <source>
        <dbReference type="Proteomes" id="UP000593560"/>
    </source>
</evidence>
<accession>A0A7J9HH21</accession>
<dbReference type="AlphaFoldDB" id="A0A7J9HH21"/>
<protein>
    <submittedName>
        <fullName evidence="1">Uncharacterized protein</fullName>
    </submittedName>
</protein>
<comment type="caution">
    <text evidence="1">The sequence shown here is derived from an EMBL/GenBank/DDBJ whole genome shotgun (WGS) entry which is preliminary data.</text>
</comment>
<name>A0A7J9HH21_9ROSI</name>
<proteinExistence type="predicted"/>